<evidence type="ECO:0000313" key="6">
    <source>
        <dbReference type="Proteomes" id="UP000799776"/>
    </source>
</evidence>
<dbReference type="InterPro" id="IPR010756">
    <property type="entry name" value="Tls1-like"/>
</dbReference>
<feature type="compositionally biased region" description="Basic and acidic residues" evidence="4">
    <location>
        <begin position="186"/>
        <end position="197"/>
    </location>
</feature>
<evidence type="ECO:0000256" key="1">
    <source>
        <dbReference type="ARBA" id="ARBA00004123"/>
    </source>
</evidence>
<feature type="compositionally biased region" description="Basic and acidic residues" evidence="4">
    <location>
        <begin position="22"/>
        <end position="31"/>
    </location>
</feature>
<comment type="similarity">
    <text evidence="2">Belongs to the TLS1 family.</text>
</comment>
<organism evidence="5 6">
    <name type="scientific">Saccharata proteae CBS 121410</name>
    <dbReference type="NCBI Taxonomy" id="1314787"/>
    <lineage>
        <taxon>Eukaryota</taxon>
        <taxon>Fungi</taxon>
        <taxon>Dikarya</taxon>
        <taxon>Ascomycota</taxon>
        <taxon>Pezizomycotina</taxon>
        <taxon>Dothideomycetes</taxon>
        <taxon>Dothideomycetes incertae sedis</taxon>
        <taxon>Botryosphaeriales</taxon>
        <taxon>Saccharataceae</taxon>
        <taxon>Saccharata</taxon>
    </lineage>
</organism>
<reference evidence="5" key="1">
    <citation type="journal article" date="2020" name="Stud. Mycol.">
        <title>101 Dothideomycetes genomes: a test case for predicting lifestyles and emergence of pathogens.</title>
        <authorList>
            <person name="Haridas S."/>
            <person name="Albert R."/>
            <person name="Binder M."/>
            <person name="Bloem J."/>
            <person name="Labutti K."/>
            <person name="Salamov A."/>
            <person name="Andreopoulos B."/>
            <person name="Baker S."/>
            <person name="Barry K."/>
            <person name="Bills G."/>
            <person name="Bluhm B."/>
            <person name="Cannon C."/>
            <person name="Castanera R."/>
            <person name="Culley D."/>
            <person name="Daum C."/>
            <person name="Ezra D."/>
            <person name="Gonzalez J."/>
            <person name="Henrissat B."/>
            <person name="Kuo A."/>
            <person name="Liang C."/>
            <person name="Lipzen A."/>
            <person name="Lutzoni F."/>
            <person name="Magnuson J."/>
            <person name="Mondo S."/>
            <person name="Nolan M."/>
            <person name="Ohm R."/>
            <person name="Pangilinan J."/>
            <person name="Park H.-J."/>
            <person name="Ramirez L."/>
            <person name="Alfaro M."/>
            <person name="Sun H."/>
            <person name="Tritt A."/>
            <person name="Yoshinaga Y."/>
            <person name="Zwiers L.-H."/>
            <person name="Turgeon B."/>
            <person name="Goodwin S."/>
            <person name="Spatafora J."/>
            <person name="Crous P."/>
            <person name="Grigoriev I."/>
        </authorList>
    </citation>
    <scope>NUCLEOTIDE SEQUENCE</scope>
    <source>
        <strain evidence="5">CBS 121410</strain>
    </source>
</reference>
<dbReference type="GO" id="GO:0000398">
    <property type="term" value="P:mRNA splicing, via spliceosome"/>
    <property type="evidence" value="ECO:0007669"/>
    <property type="project" value="TreeGrafter"/>
</dbReference>
<dbReference type="Proteomes" id="UP000799776">
    <property type="component" value="Unassembled WGS sequence"/>
</dbReference>
<dbReference type="EMBL" id="ML978716">
    <property type="protein sequence ID" value="KAF2088538.1"/>
    <property type="molecule type" value="Genomic_DNA"/>
</dbReference>
<evidence type="ECO:0000256" key="4">
    <source>
        <dbReference type="SAM" id="MobiDB-lite"/>
    </source>
</evidence>
<proteinExistence type="inferred from homology"/>
<dbReference type="OrthoDB" id="5627at2759"/>
<gene>
    <name evidence="5" type="ORF">K490DRAFT_64587</name>
</gene>
<dbReference type="GO" id="GO:0005681">
    <property type="term" value="C:spliceosomal complex"/>
    <property type="evidence" value="ECO:0007669"/>
    <property type="project" value="TreeGrafter"/>
</dbReference>
<feature type="compositionally biased region" description="Low complexity" evidence="4">
    <location>
        <begin position="156"/>
        <end position="166"/>
    </location>
</feature>
<evidence type="ECO:0000256" key="3">
    <source>
        <dbReference type="ARBA" id="ARBA00023242"/>
    </source>
</evidence>
<comment type="subcellular location">
    <subcellularLocation>
        <location evidence="1">Nucleus</location>
    </subcellularLocation>
</comment>
<evidence type="ECO:0000313" key="5">
    <source>
        <dbReference type="EMBL" id="KAF2088538.1"/>
    </source>
</evidence>
<feature type="compositionally biased region" description="Polar residues" evidence="4">
    <location>
        <begin position="53"/>
        <end position="64"/>
    </location>
</feature>
<dbReference type="PANTHER" id="PTHR13486:SF2">
    <property type="entry name" value="SPLICING FACTOR C9ORF78"/>
    <property type="match status" value="1"/>
</dbReference>
<dbReference type="Pfam" id="PF07052">
    <property type="entry name" value="Hep_59"/>
    <property type="match status" value="1"/>
</dbReference>
<keyword evidence="6" id="KW-1185">Reference proteome</keyword>
<feature type="region of interest" description="Disordered" evidence="4">
    <location>
        <begin position="1"/>
        <end position="121"/>
    </location>
</feature>
<feature type="compositionally biased region" description="Basic and acidic residues" evidence="4">
    <location>
        <begin position="66"/>
        <end position="75"/>
    </location>
</feature>
<dbReference type="AlphaFoldDB" id="A0A9P4HZ58"/>
<sequence>MDSGEKVVFKRRKVTNLRKRHASDSDNEQRPSDLTTSAPAPTTTPSNAAAPDLSSQKDSSQPEQALNREKLQELRNRRRQPPKGISHSIEVSSLNRKRRAAPEPAEPTGPPTREDMSEAVVSGRFVKQTGLIVNDTRDHMNAYIDTKLREMRGYVSQQQRQQQIDDAAADDSDTQQQAQSHSLSTTDHHHATDDRPQKARQNALSGKIEEIDLGPQVVRDNIARTAAAANRLTGSASHLEDSTPPTTTTGQRRRNQKTADQLEREKLVDMILGERSSGQHMRYDGNPNDSNSVDADGGAEHDDDALAEKFVRAWEEQAQGRVRRHHPPPPAKTTGPRGSRQEAEKQSRGPKLGGSRSARAAVRAQEEAAQKGKLRR</sequence>
<dbReference type="PANTHER" id="PTHR13486">
    <property type="entry name" value="TELOMERE LENGTH AND SILENCING PROTEIN 1 TLS1 FAMILY MEMBER"/>
    <property type="match status" value="1"/>
</dbReference>
<feature type="compositionally biased region" description="Basic and acidic residues" evidence="4">
    <location>
        <begin position="298"/>
        <end position="315"/>
    </location>
</feature>
<protein>
    <recommendedName>
        <fullName evidence="7">Hepatocellular carcinoma-associated antigen 59-domain-containing protein</fullName>
    </recommendedName>
</protein>
<comment type="caution">
    <text evidence="5">The sequence shown here is derived from an EMBL/GenBank/DDBJ whole genome shotgun (WGS) entry which is preliminary data.</text>
</comment>
<feature type="region of interest" description="Disordered" evidence="4">
    <location>
        <begin position="273"/>
        <end position="376"/>
    </location>
</feature>
<accession>A0A9P4HZ58</accession>
<feature type="compositionally biased region" description="Basic residues" evidence="4">
    <location>
        <begin position="9"/>
        <end position="21"/>
    </location>
</feature>
<feature type="region of interest" description="Disordered" evidence="4">
    <location>
        <begin position="154"/>
        <end position="202"/>
    </location>
</feature>
<evidence type="ECO:0008006" key="7">
    <source>
        <dbReference type="Google" id="ProtNLM"/>
    </source>
</evidence>
<feature type="region of interest" description="Disordered" evidence="4">
    <location>
        <begin position="233"/>
        <end position="260"/>
    </location>
</feature>
<feature type="compositionally biased region" description="Low complexity" evidence="4">
    <location>
        <begin position="32"/>
        <end position="51"/>
    </location>
</feature>
<keyword evidence="3" id="KW-0539">Nucleus</keyword>
<name>A0A9P4HZ58_9PEZI</name>
<evidence type="ECO:0000256" key="2">
    <source>
        <dbReference type="ARBA" id="ARBA00007643"/>
    </source>
</evidence>